<dbReference type="Pfam" id="PF00180">
    <property type="entry name" value="Iso_dh"/>
    <property type="match status" value="1"/>
</dbReference>
<feature type="modified residue" description="N6-acetyllysine" evidence="20">
    <location>
        <position position="144"/>
    </location>
</feature>
<dbReference type="GO" id="GO:0004450">
    <property type="term" value="F:isocitrate dehydrogenase (NADP+) activity"/>
    <property type="evidence" value="ECO:0007669"/>
    <property type="project" value="UniProtKB-UniRule"/>
</dbReference>
<feature type="site" description="Critical for catalysis" evidence="19">
    <location>
        <position position="162"/>
    </location>
</feature>
<evidence type="ECO:0000256" key="18">
    <source>
        <dbReference type="PIRSR" id="PIRSR604439-3"/>
    </source>
</evidence>
<comment type="function">
    <text evidence="15">Catalyzes the oxidative decarboxylation of isocitrate to 2-oxoglutarate and carbon dioxide with the concomitant reduction of NADP(+).</text>
</comment>
<evidence type="ECO:0000256" key="6">
    <source>
        <dbReference type="ARBA" id="ARBA00022435"/>
    </source>
</evidence>
<feature type="binding site" evidence="16">
    <location>
        <position position="115"/>
    </location>
    <ligand>
        <name>D-threo-isocitrate</name>
        <dbReference type="ChEBI" id="CHEBI:15562"/>
    </ligand>
</feature>
<dbReference type="PANTHER" id="PTHR43504">
    <property type="entry name" value="ISOCITRATE DEHYDROGENASE [NADP]"/>
    <property type="match status" value="1"/>
</dbReference>
<evidence type="ECO:0000256" key="14">
    <source>
        <dbReference type="ARBA" id="ARBA00023554"/>
    </source>
</evidence>
<dbReference type="InterPro" id="IPR019818">
    <property type="entry name" value="IsoCit/isopropylmalate_DH_CS"/>
</dbReference>
<keyword evidence="13 18" id="KW-0464">Manganese</keyword>
<evidence type="ECO:0000256" key="9">
    <source>
        <dbReference type="ARBA" id="ARBA00022723"/>
    </source>
</evidence>
<dbReference type="RefSeq" id="WP_103437880.1">
    <property type="nucleotide sequence ID" value="NZ_MIND01000018.1"/>
</dbReference>
<dbReference type="EMBL" id="MIND01000018">
    <property type="protein sequence ID" value="POF89881.1"/>
    <property type="molecule type" value="Genomic_DNA"/>
</dbReference>
<dbReference type="SMART" id="SM01329">
    <property type="entry name" value="Iso_dh"/>
    <property type="match status" value="1"/>
</dbReference>
<keyword evidence="10 18" id="KW-0460">Magnesium</keyword>
<feature type="modified residue" description="Phosphoserine" evidence="20">
    <location>
        <position position="115"/>
    </location>
</feature>
<evidence type="ECO:0000256" key="8">
    <source>
        <dbReference type="ARBA" id="ARBA00022553"/>
    </source>
</evidence>
<comment type="subunit">
    <text evidence="3">Homodimer.</text>
</comment>
<evidence type="ECO:0000256" key="10">
    <source>
        <dbReference type="ARBA" id="ARBA00022842"/>
    </source>
</evidence>
<feature type="site" description="Critical for catalysis" evidence="19">
    <location>
        <position position="232"/>
    </location>
</feature>
<dbReference type="Gene3D" id="3.40.718.10">
    <property type="entry name" value="Isopropylmalate Dehydrogenase"/>
    <property type="match status" value="1"/>
</dbReference>
<keyword evidence="6 21" id="KW-0329">Glyoxylate bypass</keyword>
<evidence type="ECO:0000256" key="1">
    <source>
        <dbReference type="ARBA" id="ARBA00001936"/>
    </source>
</evidence>
<dbReference type="GO" id="GO:0006099">
    <property type="term" value="P:tricarboxylic acid cycle"/>
    <property type="evidence" value="ECO:0007669"/>
    <property type="project" value="UniProtKB-UniRule"/>
</dbReference>
<evidence type="ECO:0000256" key="13">
    <source>
        <dbReference type="ARBA" id="ARBA00023211"/>
    </source>
</evidence>
<dbReference type="SUPFAM" id="SSF53659">
    <property type="entry name" value="Isocitrate/Isopropylmalate dehydrogenase-like"/>
    <property type="match status" value="1"/>
</dbReference>
<dbReference type="GO" id="GO:0006097">
    <property type="term" value="P:glyoxylate cycle"/>
    <property type="evidence" value="ECO:0007669"/>
    <property type="project" value="UniProtKB-KW"/>
</dbReference>
<feature type="binding site" evidence="16">
    <location>
        <position position="121"/>
    </location>
    <ligand>
        <name>D-threo-isocitrate</name>
        <dbReference type="ChEBI" id="CHEBI:15562"/>
    </ligand>
</feature>
<evidence type="ECO:0000256" key="11">
    <source>
        <dbReference type="ARBA" id="ARBA00022857"/>
    </source>
</evidence>
<evidence type="ECO:0000256" key="20">
    <source>
        <dbReference type="PIRSR" id="PIRSR604439-5"/>
    </source>
</evidence>
<feature type="binding site" evidence="16">
    <location>
        <position position="155"/>
    </location>
    <ligand>
        <name>D-threo-isocitrate</name>
        <dbReference type="ChEBI" id="CHEBI:15562"/>
    </ligand>
</feature>
<feature type="binding site" evidence="17">
    <location>
        <position position="354"/>
    </location>
    <ligand>
        <name>NADP(+)</name>
        <dbReference type="ChEBI" id="CHEBI:58349"/>
    </ligand>
</feature>
<keyword evidence="11 17" id="KW-0521">NADP</keyword>
<dbReference type="InterPro" id="IPR024084">
    <property type="entry name" value="IsoPropMal-DH-like_dom"/>
</dbReference>
<comment type="cofactor">
    <cofactor evidence="1">
        <name>Mn(2+)</name>
        <dbReference type="ChEBI" id="CHEBI:29035"/>
    </cofactor>
</comment>
<comment type="catalytic activity">
    <reaction evidence="14">
        <text>D-threo-isocitrate + NADP(+) = 2-oxoglutarate + CO2 + NADPH</text>
        <dbReference type="Rhea" id="RHEA:19629"/>
        <dbReference type="ChEBI" id="CHEBI:15562"/>
        <dbReference type="ChEBI" id="CHEBI:16526"/>
        <dbReference type="ChEBI" id="CHEBI:16810"/>
        <dbReference type="ChEBI" id="CHEBI:57783"/>
        <dbReference type="ChEBI" id="CHEBI:58349"/>
        <dbReference type="EC" id="1.1.1.42"/>
    </reaction>
</comment>
<evidence type="ECO:0000256" key="19">
    <source>
        <dbReference type="PIRSR" id="PIRSR604439-4"/>
    </source>
</evidence>
<evidence type="ECO:0000259" key="22">
    <source>
        <dbReference type="SMART" id="SM01329"/>
    </source>
</evidence>
<evidence type="ECO:0000256" key="7">
    <source>
        <dbReference type="ARBA" id="ARBA00022532"/>
    </source>
</evidence>
<comment type="similarity">
    <text evidence="2">Belongs to the isocitrate and isopropylmalate dehydrogenases family.</text>
</comment>
<dbReference type="EC" id="1.1.1.42" evidence="4 21"/>
<evidence type="ECO:0000256" key="4">
    <source>
        <dbReference type="ARBA" id="ARBA00013013"/>
    </source>
</evidence>
<proteinExistence type="inferred from homology"/>
<dbReference type="GO" id="GO:0000287">
    <property type="term" value="F:magnesium ion binding"/>
    <property type="evidence" value="ECO:0007669"/>
    <property type="project" value="InterPro"/>
</dbReference>
<dbReference type="NCBIfam" id="TIGR00183">
    <property type="entry name" value="prok_nadp_idh"/>
    <property type="match status" value="1"/>
</dbReference>
<evidence type="ECO:0000256" key="12">
    <source>
        <dbReference type="ARBA" id="ARBA00023002"/>
    </source>
</evidence>
<dbReference type="Proteomes" id="UP000237194">
    <property type="component" value="Unassembled WGS sequence"/>
</dbReference>
<keyword evidence="12" id="KW-0560">Oxidoreductase</keyword>
<evidence type="ECO:0000256" key="21">
    <source>
        <dbReference type="RuleBase" id="RU004446"/>
    </source>
</evidence>
<feature type="binding site" evidence="16">
    <location>
        <position position="117"/>
    </location>
    <ligand>
        <name>D-threo-isocitrate</name>
        <dbReference type="ChEBI" id="CHEBI:15562"/>
    </ligand>
</feature>
<evidence type="ECO:0000313" key="24">
    <source>
        <dbReference type="Proteomes" id="UP000237194"/>
    </source>
</evidence>
<feature type="binding site" evidence="17">
    <location>
        <position position="393"/>
    </location>
    <ligand>
        <name>NADP(+)</name>
        <dbReference type="ChEBI" id="CHEBI:58349"/>
    </ligand>
</feature>
<reference evidence="23 24" key="2">
    <citation type="submission" date="2018-03" db="EMBL/GenBank/DDBJ databases">
        <title>Draft genome of Pseudomonas putida strain KT-27.</title>
        <authorList>
            <person name="Yoshizawa S."/>
            <person name="Khan N.H."/>
            <person name="Nishimura M."/>
            <person name="Chiura H.X."/>
            <person name="Ogura Y."/>
            <person name="Hayashi T."/>
            <person name="Kogure K."/>
        </authorList>
    </citation>
    <scope>NUCLEOTIDE SEQUENCE [LARGE SCALE GENOMIC DNA]</scope>
    <source>
        <strain evidence="23 24">KT-27</strain>
    </source>
</reference>
<comment type="cofactor">
    <cofactor evidence="18">
        <name>Mg(2+)</name>
        <dbReference type="ChEBI" id="CHEBI:18420"/>
    </cofactor>
    <cofactor evidence="18">
        <name>Mn(2+)</name>
        <dbReference type="ChEBI" id="CHEBI:29035"/>
    </cofactor>
    <text evidence="18">Binds 1 Mg(2+) or Mn(2+) ion per subunit.</text>
</comment>
<accession>A0A2S3WG83</accession>
<feature type="binding site" evidence="18">
    <location>
        <position position="309"/>
    </location>
    <ligand>
        <name>Mg(2+)</name>
        <dbReference type="ChEBI" id="CHEBI:18420"/>
    </ligand>
</feature>
<dbReference type="PANTHER" id="PTHR43504:SF1">
    <property type="entry name" value="ISOCITRATE DEHYDROGENASE [NADP]"/>
    <property type="match status" value="1"/>
</dbReference>
<feature type="modified residue" description="N6-succinyllysine" evidence="20">
    <location>
        <position position="244"/>
    </location>
</feature>
<feature type="modified residue" description="N6-succinyllysine" evidence="20">
    <location>
        <position position="102"/>
    </location>
</feature>
<keyword evidence="7 21" id="KW-0816">Tricarboxylic acid cycle</keyword>
<organism evidence="23 24">
    <name type="scientific">Pseudomonas putida</name>
    <name type="common">Arthrobacter siderocapsulatus</name>
    <dbReference type="NCBI Taxonomy" id="303"/>
    <lineage>
        <taxon>Bacteria</taxon>
        <taxon>Pseudomonadati</taxon>
        <taxon>Pseudomonadota</taxon>
        <taxon>Gammaproteobacteria</taxon>
        <taxon>Pseudomonadales</taxon>
        <taxon>Pseudomonadaceae</taxon>
        <taxon>Pseudomonas</taxon>
    </lineage>
</organism>
<keyword evidence="9 21" id="KW-0479">Metal-binding</keyword>
<sequence>MGYQKITVPTDGARITVNADHSLNVPDNPIIPYIEGDGIGVDVSPVMIKVVDAAVHKAYAGKRKIAWMEVYAGEKATQVYDQDTWLPQETLDAVKEYVVSIKGPLTTPVGGGIRSLNVALRQQLDLYVCLRPVVWFEGVPSPVKKPGDVDMVIFRENSEDIYAGIEWKAGSPEAIKVIKFLKEEMGVTKIRFDQDCGIGVKPVSKEGTKRLVRKALQYVVDNDRESLTLVHKGNIMKFTEGAFKDWGYEVAKEEFGAELLDGGPWMQFTNPKSGKKVVVKDAIADAMLQQILLRPAEYDVIATLNLNGDYLSDALAAEVGGIGIAPGANLSDTVAMFEATHGTAPKYAGQDKVNPGSVILSAEMMLRHMGWTEAADLIIKGTNGAIAAKTVTYDFERLMDGATLVGSSGFGDEMIKHM</sequence>
<comment type="caution">
    <text evidence="23">The sequence shown here is derived from an EMBL/GenBank/DDBJ whole genome shotgun (WGS) entry which is preliminary data.</text>
</comment>
<dbReference type="PROSITE" id="PS00470">
    <property type="entry name" value="IDH_IMDH"/>
    <property type="match status" value="1"/>
</dbReference>
<evidence type="ECO:0000313" key="23">
    <source>
        <dbReference type="EMBL" id="POF89881.1"/>
    </source>
</evidence>
<name>A0A2S3WG83_PSEPU</name>
<feature type="domain" description="Isopropylmalate dehydrogenase-like" evidence="22">
    <location>
        <begin position="30"/>
        <end position="414"/>
    </location>
</feature>
<evidence type="ECO:0000256" key="15">
    <source>
        <dbReference type="ARBA" id="ARBA00046127"/>
    </source>
</evidence>
<dbReference type="AlphaFoldDB" id="A0A2S3WG83"/>
<evidence type="ECO:0000256" key="2">
    <source>
        <dbReference type="ARBA" id="ARBA00007769"/>
    </source>
</evidence>
<gene>
    <name evidence="23" type="ORF">BGP80_18750</name>
</gene>
<evidence type="ECO:0000256" key="3">
    <source>
        <dbReference type="ARBA" id="ARBA00011738"/>
    </source>
</evidence>
<evidence type="ECO:0000256" key="5">
    <source>
        <dbReference type="ARBA" id="ARBA00019562"/>
    </source>
</evidence>
<feature type="binding site" evidence="16">
    <location>
        <position position="131"/>
    </location>
    <ligand>
        <name>D-threo-isocitrate</name>
        <dbReference type="ChEBI" id="CHEBI:15562"/>
    </ligand>
</feature>
<evidence type="ECO:0000256" key="17">
    <source>
        <dbReference type="PIRSR" id="PIRSR604439-2"/>
    </source>
</evidence>
<dbReference type="InterPro" id="IPR004439">
    <property type="entry name" value="Isocitrate_DH_NADP_dimer_prok"/>
</dbReference>
<dbReference type="GO" id="GO:0051287">
    <property type="term" value="F:NAD binding"/>
    <property type="evidence" value="ECO:0007669"/>
    <property type="project" value="InterPro"/>
</dbReference>
<feature type="binding site" evidence="17">
    <location>
        <begin position="341"/>
        <end position="347"/>
    </location>
    <ligand>
        <name>NADP(+)</name>
        <dbReference type="ChEBI" id="CHEBI:58349"/>
    </ligand>
</feature>
<dbReference type="NCBIfam" id="NF005425">
    <property type="entry name" value="PRK07006.1"/>
    <property type="match status" value="1"/>
</dbReference>
<keyword evidence="8" id="KW-0597">Phosphoprotein</keyword>
<reference evidence="23 24" key="1">
    <citation type="submission" date="2016-08" db="EMBL/GenBank/DDBJ databases">
        <authorList>
            <person name="Seilhamer J.J."/>
        </authorList>
    </citation>
    <scope>NUCLEOTIDE SEQUENCE [LARGE SCALE GENOMIC DNA]</scope>
    <source>
        <strain evidence="23 24">KT-27</strain>
    </source>
</reference>
<evidence type="ECO:0000256" key="16">
    <source>
        <dbReference type="PIRSR" id="PIRSR604439-1"/>
    </source>
</evidence>
<dbReference type="FunFam" id="3.40.718.10:FF:000005">
    <property type="entry name" value="Isocitrate dehydrogenase [NADP]"/>
    <property type="match status" value="1"/>
</dbReference>
<feature type="binding site" evidence="17">
    <location>
        <position position="397"/>
    </location>
    <ligand>
        <name>NADP(+)</name>
        <dbReference type="ChEBI" id="CHEBI:58349"/>
    </ligand>
</feature>
<feature type="binding site" evidence="17">
    <location>
        <position position="106"/>
    </location>
    <ligand>
        <name>NADP(+)</name>
        <dbReference type="ChEBI" id="CHEBI:58349"/>
    </ligand>
</feature>
<protein>
    <recommendedName>
        <fullName evidence="5 21">Isocitrate dehydrogenase [NADP]</fullName>
        <ecNumber evidence="4 21">1.1.1.42</ecNumber>
    </recommendedName>
</protein>